<evidence type="ECO:0000256" key="3">
    <source>
        <dbReference type="ARBA" id="ARBA00023163"/>
    </source>
</evidence>
<organism evidence="5 6">
    <name type="scientific">Methylorubrum zatmanii</name>
    <dbReference type="NCBI Taxonomy" id="29429"/>
    <lineage>
        <taxon>Bacteria</taxon>
        <taxon>Pseudomonadati</taxon>
        <taxon>Pseudomonadota</taxon>
        <taxon>Alphaproteobacteria</taxon>
        <taxon>Hyphomicrobiales</taxon>
        <taxon>Methylobacteriaceae</taxon>
        <taxon>Methylorubrum</taxon>
    </lineage>
</organism>
<name>A0ABW1WNY5_9HYPH</name>
<evidence type="ECO:0000256" key="1">
    <source>
        <dbReference type="ARBA" id="ARBA00023015"/>
    </source>
</evidence>
<dbReference type="InterPro" id="IPR020449">
    <property type="entry name" value="Tscrpt_reg_AraC-type_HTH"/>
</dbReference>
<dbReference type="PANTHER" id="PTHR47893">
    <property type="entry name" value="REGULATORY PROTEIN PCHR"/>
    <property type="match status" value="1"/>
</dbReference>
<evidence type="ECO:0000259" key="4">
    <source>
        <dbReference type="PROSITE" id="PS01124"/>
    </source>
</evidence>
<keyword evidence="2" id="KW-0238">DNA-binding</keyword>
<dbReference type="Pfam" id="PF12833">
    <property type="entry name" value="HTH_18"/>
    <property type="match status" value="1"/>
</dbReference>
<dbReference type="InterPro" id="IPR053142">
    <property type="entry name" value="PchR_regulatory_protein"/>
</dbReference>
<dbReference type="InterPro" id="IPR018060">
    <property type="entry name" value="HTH_AraC"/>
</dbReference>
<dbReference type="RefSeq" id="WP_246482013.1">
    <property type="nucleotide sequence ID" value="NZ_JBHSTT010000030.1"/>
</dbReference>
<keyword evidence="6" id="KW-1185">Reference proteome</keyword>
<dbReference type="EMBL" id="JBHSTT010000030">
    <property type="protein sequence ID" value="MFC6389502.1"/>
    <property type="molecule type" value="Genomic_DNA"/>
</dbReference>
<evidence type="ECO:0000313" key="5">
    <source>
        <dbReference type="EMBL" id="MFC6389502.1"/>
    </source>
</evidence>
<dbReference type="InterPro" id="IPR009057">
    <property type="entry name" value="Homeodomain-like_sf"/>
</dbReference>
<dbReference type="Proteomes" id="UP001596237">
    <property type="component" value="Unassembled WGS sequence"/>
</dbReference>
<dbReference type="PANTHER" id="PTHR47893:SF1">
    <property type="entry name" value="REGULATORY PROTEIN PCHR"/>
    <property type="match status" value="1"/>
</dbReference>
<accession>A0ABW1WNY5</accession>
<evidence type="ECO:0000256" key="2">
    <source>
        <dbReference type="ARBA" id="ARBA00023125"/>
    </source>
</evidence>
<dbReference type="SUPFAM" id="SSF46689">
    <property type="entry name" value="Homeodomain-like"/>
    <property type="match status" value="2"/>
</dbReference>
<dbReference type="InterPro" id="IPR018062">
    <property type="entry name" value="HTH_AraC-typ_CS"/>
</dbReference>
<sequence>MSNPHIGGSARTAPVAPWQDAVAEALVRLGWSDSARIEAIATDIAVVVVDAFLDRDLLVDLSGSTTFSLSVVLEGSGRLSAKGLPPVEVEAGTAVLFACSGSASGEDLFRGGRRFRVVDLRFEESFLIRAGDERLSSLAERCADAAGGEGGGVFLAGFPAPAVLLQIANDIAKTPPSGALGRRLYLHGKAIEALGAAIDALDGVSKGRRAVRPQERERLLRARAILDRDFRSNWTIERLAREVGVNEKQLKYGFRDLVGQPVHAYLTALRLDAAAQMLRQGVSVADAAVSVGFGNLSHFSKVFRENKGVSPSRFARLD</sequence>
<reference evidence="6" key="1">
    <citation type="journal article" date="2019" name="Int. J. Syst. Evol. Microbiol.">
        <title>The Global Catalogue of Microorganisms (GCM) 10K type strain sequencing project: providing services to taxonomists for standard genome sequencing and annotation.</title>
        <authorList>
            <consortium name="The Broad Institute Genomics Platform"/>
            <consortium name="The Broad Institute Genome Sequencing Center for Infectious Disease"/>
            <person name="Wu L."/>
            <person name="Ma J."/>
        </authorList>
    </citation>
    <scope>NUCLEOTIDE SEQUENCE [LARGE SCALE GENOMIC DNA]</scope>
    <source>
        <strain evidence="6">CCUG 36916</strain>
    </source>
</reference>
<keyword evidence="3" id="KW-0804">Transcription</keyword>
<dbReference type="SMART" id="SM00342">
    <property type="entry name" value="HTH_ARAC"/>
    <property type="match status" value="1"/>
</dbReference>
<comment type="caution">
    <text evidence="5">The sequence shown here is derived from an EMBL/GenBank/DDBJ whole genome shotgun (WGS) entry which is preliminary data.</text>
</comment>
<keyword evidence="1" id="KW-0805">Transcription regulation</keyword>
<dbReference type="PRINTS" id="PR00032">
    <property type="entry name" value="HTHARAC"/>
</dbReference>
<dbReference type="PROSITE" id="PS01124">
    <property type="entry name" value="HTH_ARAC_FAMILY_2"/>
    <property type="match status" value="1"/>
</dbReference>
<feature type="domain" description="HTH araC/xylS-type" evidence="4">
    <location>
        <begin position="220"/>
        <end position="317"/>
    </location>
</feature>
<dbReference type="Gene3D" id="1.10.10.60">
    <property type="entry name" value="Homeodomain-like"/>
    <property type="match status" value="1"/>
</dbReference>
<protein>
    <submittedName>
        <fullName evidence="5">Helix-turn-helix transcriptional regulator</fullName>
    </submittedName>
</protein>
<evidence type="ECO:0000313" key="6">
    <source>
        <dbReference type="Proteomes" id="UP001596237"/>
    </source>
</evidence>
<dbReference type="PROSITE" id="PS00041">
    <property type="entry name" value="HTH_ARAC_FAMILY_1"/>
    <property type="match status" value="1"/>
</dbReference>
<gene>
    <name evidence="5" type="ORF">ACFQDP_09155</name>
</gene>
<proteinExistence type="predicted"/>